<comment type="catalytic activity">
    <reaction evidence="1">
        <text>3',3'-c-di-GMP + H2O = 5'-phosphoguanylyl(3'-&gt;5')guanosine + H(+)</text>
        <dbReference type="Rhea" id="RHEA:24902"/>
        <dbReference type="ChEBI" id="CHEBI:15377"/>
        <dbReference type="ChEBI" id="CHEBI:15378"/>
        <dbReference type="ChEBI" id="CHEBI:58754"/>
        <dbReference type="ChEBI" id="CHEBI:58805"/>
        <dbReference type="EC" id="3.1.4.52"/>
    </reaction>
    <physiologicalReaction direction="left-to-right" evidence="1">
        <dbReference type="Rhea" id="RHEA:24903"/>
    </physiologicalReaction>
</comment>
<accession>A0A1F6TQG5</accession>
<dbReference type="FunFam" id="3.20.20.450:FF:000001">
    <property type="entry name" value="Cyclic di-GMP phosphodiesterase yahA"/>
    <property type="match status" value="1"/>
</dbReference>
<dbReference type="Proteomes" id="UP000179360">
    <property type="component" value="Unassembled WGS sequence"/>
</dbReference>
<dbReference type="EMBL" id="MFSY01000021">
    <property type="protein sequence ID" value="OGI47374.1"/>
    <property type="molecule type" value="Genomic_DNA"/>
</dbReference>
<dbReference type="PANTHER" id="PTHR44757:SF2">
    <property type="entry name" value="BIOFILM ARCHITECTURE MAINTENANCE PROTEIN MBAA"/>
    <property type="match status" value="1"/>
</dbReference>
<dbReference type="Pfam" id="PF00990">
    <property type="entry name" value="GGDEF"/>
    <property type="match status" value="1"/>
</dbReference>
<feature type="domain" description="GGDEF" evidence="4">
    <location>
        <begin position="429"/>
        <end position="562"/>
    </location>
</feature>
<proteinExistence type="predicted"/>
<dbReference type="InterPro" id="IPR029787">
    <property type="entry name" value="Nucleotide_cyclase"/>
</dbReference>
<keyword evidence="2" id="KW-0812">Transmembrane</keyword>
<dbReference type="InterPro" id="IPR003018">
    <property type="entry name" value="GAF"/>
</dbReference>
<keyword evidence="2" id="KW-1133">Transmembrane helix</keyword>
<dbReference type="AlphaFoldDB" id="A0A1F6TQG5"/>
<dbReference type="SMART" id="SM00052">
    <property type="entry name" value="EAL"/>
    <property type="match status" value="1"/>
</dbReference>
<evidence type="ECO:0000313" key="5">
    <source>
        <dbReference type="EMBL" id="OGI47374.1"/>
    </source>
</evidence>
<dbReference type="NCBIfam" id="TIGR00254">
    <property type="entry name" value="GGDEF"/>
    <property type="match status" value="1"/>
</dbReference>
<dbReference type="STRING" id="1817764.A2637_04730"/>
<dbReference type="InterPro" id="IPR029016">
    <property type="entry name" value="GAF-like_dom_sf"/>
</dbReference>
<dbReference type="InterPro" id="IPR000160">
    <property type="entry name" value="GGDEF_dom"/>
</dbReference>
<dbReference type="Gene3D" id="3.30.70.270">
    <property type="match status" value="1"/>
</dbReference>
<dbReference type="InterPro" id="IPR043128">
    <property type="entry name" value="Rev_trsase/Diguanyl_cyclase"/>
</dbReference>
<dbReference type="Pfam" id="PF13185">
    <property type="entry name" value="GAF_2"/>
    <property type="match status" value="1"/>
</dbReference>
<dbReference type="PROSITE" id="PS50887">
    <property type="entry name" value="GGDEF"/>
    <property type="match status" value="1"/>
</dbReference>
<dbReference type="Pfam" id="PF00563">
    <property type="entry name" value="EAL"/>
    <property type="match status" value="1"/>
</dbReference>
<evidence type="ECO:0000313" key="6">
    <source>
        <dbReference type="Proteomes" id="UP000179360"/>
    </source>
</evidence>
<dbReference type="SMART" id="SM00065">
    <property type="entry name" value="GAF"/>
    <property type="match status" value="1"/>
</dbReference>
<dbReference type="CDD" id="cd01948">
    <property type="entry name" value="EAL"/>
    <property type="match status" value="1"/>
</dbReference>
<name>A0A1F6TQG5_9PROT</name>
<sequence length="833" mass="92400">MDNKFRLWFIALAGCVAAAAAAIMLDLPGELAQGEKGRQAIQMLDNMRRPLLTVKDVESHLLQTHKAGTAQSDLSRAIESADAQLEHYLRYARYNPALLVTVEQFKQVYARWVASERDLFDDVVRAGRAPSHAMEEHILADLTTTAMQFTELLHRLGEGEGPIHADIERGKRATLMLVALLGLLLLYVVGLLAWQQVTRTRRLVQEVVERRRMEEAARREAANVQLLQAITAAANEATNVSEALRSTIQRVSAHIGWPVGHAYMLEEGKAPVELISAGVSHLADADRFRLFRERSEAMRFAHGRGLPGRVLADGRPAWIVDVATDNNFPRAATAVACGLHTAFAVPVRVGAEIVAVIEFFTTETLPPDPALLEIMSHVGTQLGRVVERARAELRLQRLAHYDPLTGLPNRLLFADRLEQALAQARRHQRSLAMLYLDLDRFKVVNDTLGHDTGDLLLAAAAQRLLGAVRAGDAIARLGGDEFGVLLVDMAGERDAPRMAEALLETLRRPFLLRDREFFIAASIGVSVFPRDGQDAHTLMRHADIAMYRTKERGRNGFEFYSPDLDAQAHQRLALETDLRHALERGEFLLHYQPRVSLRSGAITGAEALLRWQHPTRGLVGPSDFIPLLEETGLIVPVGEWVLQTACAQFRAWREANLPLPALAINLSGRQLMHRDLTGTVARALRQNGLDRLGLELEITETALIEHEASVTAALQELDVMGIRLVIDDFGTGYSSLHYLRRFPVRALKIDRSFVQGVTGKTDDAAITQTVITMAHGLNMPVVAEGVETAEQLAFLRRHGCDEMQGYYFSQPLAPEEFARLLEEGRRLDIAPAA</sequence>
<evidence type="ECO:0000259" key="4">
    <source>
        <dbReference type="PROSITE" id="PS50887"/>
    </source>
</evidence>
<dbReference type="SUPFAM" id="SSF55781">
    <property type="entry name" value="GAF domain-like"/>
    <property type="match status" value="1"/>
</dbReference>
<dbReference type="Gene3D" id="3.20.20.450">
    <property type="entry name" value="EAL domain"/>
    <property type="match status" value="1"/>
</dbReference>
<dbReference type="SMART" id="SM00267">
    <property type="entry name" value="GGDEF"/>
    <property type="match status" value="1"/>
</dbReference>
<reference evidence="5 6" key="1">
    <citation type="journal article" date="2016" name="Nat. Commun.">
        <title>Thousands of microbial genomes shed light on interconnected biogeochemical processes in an aquifer system.</title>
        <authorList>
            <person name="Anantharaman K."/>
            <person name="Brown C.T."/>
            <person name="Hug L.A."/>
            <person name="Sharon I."/>
            <person name="Castelle C.J."/>
            <person name="Probst A.J."/>
            <person name="Thomas B.C."/>
            <person name="Singh A."/>
            <person name="Wilkins M.J."/>
            <person name="Karaoz U."/>
            <person name="Brodie E.L."/>
            <person name="Williams K.H."/>
            <person name="Hubbard S.S."/>
            <person name="Banfield J.F."/>
        </authorList>
    </citation>
    <scope>NUCLEOTIDE SEQUENCE [LARGE SCALE GENOMIC DNA]</scope>
</reference>
<evidence type="ECO:0008006" key="7">
    <source>
        <dbReference type="Google" id="ProtNLM"/>
    </source>
</evidence>
<feature type="domain" description="EAL" evidence="3">
    <location>
        <begin position="571"/>
        <end position="825"/>
    </location>
</feature>
<protein>
    <recommendedName>
        <fullName evidence="7">Diguanylate cyclase</fullName>
    </recommendedName>
</protein>
<feature type="transmembrane region" description="Helical" evidence="2">
    <location>
        <begin position="173"/>
        <end position="194"/>
    </location>
</feature>
<dbReference type="GO" id="GO:0071732">
    <property type="term" value="P:cellular response to nitric oxide"/>
    <property type="evidence" value="ECO:0007669"/>
    <property type="project" value="UniProtKB-ARBA"/>
</dbReference>
<keyword evidence="2" id="KW-0472">Membrane</keyword>
<comment type="caution">
    <text evidence="5">The sequence shown here is derived from an EMBL/GenBank/DDBJ whole genome shotgun (WGS) entry which is preliminary data.</text>
</comment>
<dbReference type="InterPro" id="IPR052155">
    <property type="entry name" value="Biofilm_reg_signaling"/>
</dbReference>
<dbReference type="Gene3D" id="3.30.450.40">
    <property type="match status" value="1"/>
</dbReference>
<evidence type="ECO:0000256" key="2">
    <source>
        <dbReference type="SAM" id="Phobius"/>
    </source>
</evidence>
<dbReference type="CDD" id="cd01949">
    <property type="entry name" value="GGDEF"/>
    <property type="match status" value="1"/>
</dbReference>
<evidence type="ECO:0000256" key="1">
    <source>
        <dbReference type="ARBA" id="ARBA00051114"/>
    </source>
</evidence>
<organism evidence="5 6">
    <name type="scientific">Candidatus Muproteobacteria bacterium RIFCSPHIGHO2_01_FULL_65_16</name>
    <dbReference type="NCBI Taxonomy" id="1817764"/>
    <lineage>
        <taxon>Bacteria</taxon>
        <taxon>Pseudomonadati</taxon>
        <taxon>Pseudomonadota</taxon>
        <taxon>Candidatus Muproteobacteria</taxon>
    </lineage>
</organism>
<dbReference type="SUPFAM" id="SSF55073">
    <property type="entry name" value="Nucleotide cyclase"/>
    <property type="match status" value="1"/>
</dbReference>
<dbReference type="InterPro" id="IPR001633">
    <property type="entry name" value="EAL_dom"/>
</dbReference>
<dbReference type="InterPro" id="IPR035919">
    <property type="entry name" value="EAL_sf"/>
</dbReference>
<dbReference type="PANTHER" id="PTHR44757">
    <property type="entry name" value="DIGUANYLATE CYCLASE DGCP"/>
    <property type="match status" value="1"/>
</dbReference>
<dbReference type="PROSITE" id="PS50883">
    <property type="entry name" value="EAL"/>
    <property type="match status" value="1"/>
</dbReference>
<dbReference type="SUPFAM" id="SSF141868">
    <property type="entry name" value="EAL domain-like"/>
    <property type="match status" value="1"/>
</dbReference>
<dbReference type="GO" id="GO:0071111">
    <property type="term" value="F:cyclic-guanylate-specific phosphodiesterase activity"/>
    <property type="evidence" value="ECO:0007669"/>
    <property type="project" value="UniProtKB-EC"/>
</dbReference>
<gene>
    <name evidence="5" type="ORF">A2637_04730</name>
</gene>
<dbReference type="FunFam" id="3.30.70.270:FF:000001">
    <property type="entry name" value="Diguanylate cyclase domain protein"/>
    <property type="match status" value="1"/>
</dbReference>
<evidence type="ECO:0000259" key="3">
    <source>
        <dbReference type="PROSITE" id="PS50883"/>
    </source>
</evidence>
<feature type="transmembrane region" description="Helical" evidence="2">
    <location>
        <begin position="6"/>
        <end position="27"/>
    </location>
</feature>